<dbReference type="AlphaFoldDB" id="Q84TC4"/>
<gene>
    <name evidence="1" type="primary">GBR3</name>
</gene>
<evidence type="ECO:0000313" key="1">
    <source>
        <dbReference type="EMBL" id="AAO65844.1"/>
    </source>
</evidence>
<proteinExistence type="evidence at transcript level"/>
<dbReference type="EMBL" id="AF485336">
    <property type="protein sequence ID" value="AAO65844.1"/>
    <property type="molecule type" value="mRNA"/>
</dbReference>
<reference evidence="1" key="1">
    <citation type="journal article" date="2003" name="Acta Biochim. Biophys. Sin.">
        <title>Screening and identification of novel genes involved in biosynthesis of ginsenoside in Panax ginseng plant.</title>
        <authorList>
            <person name="Luo Z.Y."/>
            <person name="Lu Q.H."/>
            <person name="Liu S.P."/>
            <person name="Chen X.H."/>
            <person name="Luo J.Q."/>
            <person name="Tan L.J."/>
            <person name="Hu W.X."/>
        </authorList>
    </citation>
    <scope>NUCLEOTIDE SEQUENCE</scope>
    <source>
        <tissue evidence="1">Root</tissue>
    </source>
</reference>
<sequence>MITQYIMFSSTDIIWINDGRATKFSFKMLDWIVYMLGFHLVKSH</sequence>
<organism evidence="1">
    <name type="scientific">Panax ginseng</name>
    <name type="common">Korean ginseng</name>
    <dbReference type="NCBI Taxonomy" id="4054"/>
    <lineage>
        <taxon>Eukaryota</taxon>
        <taxon>Viridiplantae</taxon>
        <taxon>Streptophyta</taxon>
        <taxon>Embryophyta</taxon>
        <taxon>Tracheophyta</taxon>
        <taxon>Spermatophyta</taxon>
        <taxon>Magnoliopsida</taxon>
        <taxon>eudicotyledons</taxon>
        <taxon>Gunneridae</taxon>
        <taxon>Pentapetalae</taxon>
        <taxon>asterids</taxon>
        <taxon>campanulids</taxon>
        <taxon>Apiales</taxon>
        <taxon>Araliaceae</taxon>
        <taxon>Panax</taxon>
    </lineage>
</organism>
<protein>
    <submittedName>
        <fullName evidence="1">GBR3</fullName>
    </submittedName>
</protein>
<accession>Q84TC4</accession>
<name>Q84TC4_PANGI</name>